<accession>U6GX85</accession>
<dbReference type="Proteomes" id="UP000018050">
    <property type="component" value="Unassembled WGS sequence"/>
</dbReference>
<dbReference type="OrthoDB" id="347461at2759"/>
<feature type="compositionally biased region" description="Polar residues" evidence="1">
    <location>
        <begin position="152"/>
        <end position="161"/>
    </location>
</feature>
<proteinExistence type="predicted"/>
<feature type="region of interest" description="Disordered" evidence="1">
    <location>
        <begin position="129"/>
        <end position="278"/>
    </location>
</feature>
<feature type="compositionally biased region" description="Basic and acidic residues" evidence="1">
    <location>
        <begin position="176"/>
        <end position="196"/>
    </location>
</feature>
<dbReference type="RefSeq" id="XP_013247690.1">
    <property type="nucleotide sequence ID" value="XM_013392236.1"/>
</dbReference>
<evidence type="ECO:0000313" key="3">
    <source>
        <dbReference type="Proteomes" id="UP000018050"/>
    </source>
</evidence>
<dbReference type="SUPFAM" id="SSF143503">
    <property type="entry name" value="PUG domain-like"/>
    <property type="match status" value="1"/>
</dbReference>
<feature type="compositionally biased region" description="Low complexity" evidence="1">
    <location>
        <begin position="236"/>
        <end position="257"/>
    </location>
</feature>
<dbReference type="CDD" id="cd09212">
    <property type="entry name" value="PUB"/>
    <property type="match status" value="1"/>
</dbReference>
<organism evidence="2 3">
    <name type="scientific">Eimeria acervulina</name>
    <name type="common">Coccidian parasite</name>
    <dbReference type="NCBI Taxonomy" id="5801"/>
    <lineage>
        <taxon>Eukaryota</taxon>
        <taxon>Sar</taxon>
        <taxon>Alveolata</taxon>
        <taxon>Apicomplexa</taxon>
        <taxon>Conoidasida</taxon>
        <taxon>Coccidia</taxon>
        <taxon>Eucoccidiorida</taxon>
        <taxon>Eimeriorina</taxon>
        <taxon>Eimeriidae</taxon>
        <taxon>Eimeria</taxon>
    </lineage>
</organism>
<dbReference type="GeneID" id="25271425"/>
<keyword evidence="3" id="KW-1185">Reference proteome</keyword>
<dbReference type="VEuPathDB" id="ToxoDB:EAH_00033550"/>
<feature type="compositionally biased region" description="Basic and acidic residues" evidence="1">
    <location>
        <begin position="213"/>
        <end position="222"/>
    </location>
</feature>
<reference evidence="2" key="1">
    <citation type="submission" date="2013-10" db="EMBL/GenBank/DDBJ databases">
        <title>Genomic analysis of the causative agents of coccidiosis in chickens.</title>
        <authorList>
            <person name="Reid A.J."/>
            <person name="Blake D."/>
            <person name="Billington K."/>
            <person name="Browne H."/>
            <person name="Dunn M."/>
            <person name="Hung S."/>
            <person name="Kawahara F."/>
            <person name="Miranda-Saavedra D."/>
            <person name="Mourier T."/>
            <person name="Nagra H."/>
            <person name="Otto T.D."/>
            <person name="Rawlings N."/>
            <person name="Sanchez A."/>
            <person name="Sanders M."/>
            <person name="Subramaniam C."/>
            <person name="Tay Y."/>
            <person name="Dear P."/>
            <person name="Doerig C."/>
            <person name="Gruber A."/>
            <person name="Parkinson J."/>
            <person name="Shirley M."/>
            <person name="Wan K.L."/>
            <person name="Berriman M."/>
            <person name="Tomley F."/>
            <person name="Pain A."/>
        </authorList>
    </citation>
    <scope>NUCLEOTIDE SEQUENCE</scope>
    <source>
        <strain evidence="2">Houghton</strain>
    </source>
</reference>
<dbReference type="AlphaFoldDB" id="U6GX85"/>
<dbReference type="OMA" id="GGGWFWQ"/>
<name>U6GX85_EIMAC</name>
<reference evidence="2" key="2">
    <citation type="submission" date="2013-10" db="EMBL/GenBank/DDBJ databases">
        <authorList>
            <person name="Aslett M."/>
        </authorList>
    </citation>
    <scope>NUCLEOTIDE SEQUENCE</scope>
    <source>
        <strain evidence="2">Houghton</strain>
    </source>
</reference>
<feature type="compositionally biased region" description="Low complexity" evidence="1">
    <location>
        <begin position="129"/>
        <end position="145"/>
    </location>
</feature>
<dbReference type="InterPro" id="IPR036339">
    <property type="entry name" value="PUB-like_dom_sf"/>
</dbReference>
<gene>
    <name evidence="2" type="ORF">EAH_00033550</name>
</gene>
<protein>
    <submittedName>
        <fullName evidence="2">Uncharacterized protein</fullName>
    </submittedName>
</protein>
<feature type="compositionally biased region" description="Low complexity" evidence="1">
    <location>
        <begin position="162"/>
        <end position="175"/>
    </location>
</feature>
<sequence length="278" mass="30015">MESILSSIADAPISPAAKKRAYELVLKIVNNIVQAERSQDPNLSKFKWVKAHSGSPLRERVLNVSPLFRELLEALGFRLRVGRPPHVLTGSPQEYIVLEGPVDLDTLVSSGELIEAVISSLPGEEISHPGAAAAAASPLPSAGCPSRERSTPGVQDSSATLSRQQGSGPSPSSSSRRPDPDAELEAIRREQQERYRQRGVGESAAARPSSTRGDGDSGRDESGGGWFWQKLGWGGNSNNDNNDNSNNNNRGRSNASRRPPPNSRMMTLRDLPKPQRRG</sequence>
<evidence type="ECO:0000256" key="1">
    <source>
        <dbReference type="SAM" id="MobiDB-lite"/>
    </source>
</evidence>
<evidence type="ECO:0000313" key="2">
    <source>
        <dbReference type="EMBL" id="CDI83144.1"/>
    </source>
</evidence>
<dbReference type="EMBL" id="HG673287">
    <property type="protein sequence ID" value="CDI83144.1"/>
    <property type="molecule type" value="Genomic_DNA"/>
</dbReference>